<dbReference type="KEGG" id="fcy:FRACYDRAFT_212694"/>
<keyword evidence="2" id="KW-0812">Transmembrane</keyword>
<dbReference type="AlphaFoldDB" id="A0A1E7ER82"/>
<feature type="compositionally biased region" description="Basic and acidic residues" evidence="1">
    <location>
        <begin position="67"/>
        <end position="81"/>
    </location>
</feature>
<feature type="compositionally biased region" description="Polar residues" evidence="1">
    <location>
        <begin position="10"/>
        <end position="19"/>
    </location>
</feature>
<dbReference type="Proteomes" id="UP000095751">
    <property type="component" value="Unassembled WGS sequence"/>
</dbReference>
<dbReference type="InterPro" id="IPR029058">
    <property type="entry name" value="AB_hydrolase_fold"/>
</dbReference>
<keyword evidence="2" id="KW-1133">Transmembrane helix</keyword>
<name>A0A1E7ER82_9STRA</name>
<feature type="transmembrane region" description="Helical" evidence="2">
    <location>
        <begin position="414"/>
        <end position="438"/>
    </location>
</feature>
<dbReference type="OrthoDB" id="58570at2759"/>
<proteinExistence type="predicted"/>
<dbReference type="SUPFAM" id="SSF53474">
    <property type="entry name" value="alpha/beta-Hydrolases"/>
    <property type="match status" value="1"/>
</dbReference>
<sequence>MTPPLPLGSSIATENQENIRSIRDHDDDDETGPNFVDHFSLRHPSSTVRFRGSRVHVYESANEQILLEDRRSHKDSKGDHDGNDDEDDDNNGKSRSRQQHRHTVTVKRMDSTSFGLRTLRLAYTLISLLIFGYTFALCFQIILFLFLNLPVDAGLTTGSPDQELNKVISTLLSVPVFLFGLSSLMAIGTTFVADSWSGGYLVRAVFTLPVVISEIIYFTFFLLMPALTFIIALCLQLENPWEVCCYVWIATTAFTFCCFGLAIVWTEVSTCFLLLSIHYNDNDEDTNVLLQIQRSILIMQTQKYSGKKEEEYLVSGEDIAPNGGYTFSEVHQPMQVKRSLYTRLTQMKCLQFMWEPLDPVKRIYSIEEVRDVLPFVTNHNWSLERMFCSGIRSRQVISAKGPSALSTDQVMASLICNIIGTIFIILFFISISFFFLFLWPLSTLFLVGNNPVGGVFLIVSIFSFLRKYFDAAAILCELGLPFFKKYSSLKGRDKTLVLKSRLADVVGNISRSGSVVRWMYLFSFLVLLTFVMFLGAISQDDGLGDRPPIVLVDDYYYPGENTLQYPTCSMSKGFQLSVDGENFNSALADYAFLSAMAYEVPSVTGYLLPQWFGARGIAVDEDEFVKQYREESGTDGNPTYFKLFTFPSVPETAVVAIRGSQTSWDWMVNMQLWSASGLAQIVKWLTPYGWLWTPVLDDLVYFVSIIQSDSLKKVSYYTVTTDFVNSISDTYDSLRVTGASLGGGIAIITAAQTGVSAVAISGLGAELSRNTLDPPVSIQDINERVFNFIPDRDYIGRIGGRPRQHQEAQCNASVSNLFGCHSMWRSVCEINYRCGSNGSPVICRCVLNFDYPEPLPIGNTTRSFKEACQEQEQAFLNGTGLNVTSGWW</sequence>
<evidence type="ECO:0000313" key="3">
    <source>
        <dbReference type="EMBL" id="OEU08431.1"/>
    </source>
</evidence>
<feature type="region of interest" description="Disordered" evidence="1">
    <location>
        <begin position="66"/>
        <end position="104"/>
    </location>
</feature>
<gene>
    <name evidence="3" type="ORF">FRACYDRAFT_212694</name>
</gene>
<feature type="transmembrane region" description="Helical" evidence="2">
    <location>
        <begin position="167"/>
        <end position="193"/>
    </location>
</feature>
<feature type="transmembrane region" description="Helical" evidence="2">
    <location>
        <begin position="245"/>
        <end position="265"/>
    </location>
</feature>
<protein>
    <submittedName>
        <fullName evidence="3">Uncharacterized protein</fullName>
    </submittedName>
</protein>
<accession>A0A1E7ER82</accession>
<evidence type="ECO:0000256" key="2">
    <source>
        <dbReference type="SAM" id="Phobius"/>
    </source>
</evidence>
<evidence type="ECO:0000313" key="4">
    <source>
        <dbReference type="Proteomes" id="UP000095751"/>
    </source>
</evidence>
<feature type="transmembrane region" description="Helical" evidence="2">
    <location>
        <begin position="518"/>
        <end position="537"/>
    </location>
</feature>
<keyword evidence="4" id="KW-1185">Reference proteome</keyword>
<feature type="region of interest" description="Disordered" evidence="1">
    <location>
        <begin position="1"/>
        <end position="40"/>
    </location>
</feature>
<dbReference type="InParanoid" id="A0A1E7ER82"/>
<feature type="transmembrane region" description="Helical" evidence="2">
    <location>
        <begin position="121"/>
        <end position="147"/>
    </location>
</feature>
<keyword evidence="2" id="KW-0472">Membrane</keyword>
<feature type="compositionally biased region" description="Basic residues" evidence="1">
    <location>
        <begin position="94"/>
        <end position="104"/>
    </location>
</feature>
<feature type="transmembrane region" description="Helical" evidence="2">
    <location>
        <begin position="444"/>
        <end position="465"/>
    </location>
</feature>
<feature type="transmembrane region" description="Helical" evidence="2">
    <location>
        <begin position="205"/>
        <end position="233"/>
    </location>
</feature>
<organism evidence="3 4">
    <name type="scientific">Fragilariopsis cylindrus CCMP1102</name>
    <dbReference type="NCBI Taxonomy" id="635003"/>
    <lineage>
        <taxon>Eukaryota</taxon>
        <taxon>Sar</taxon>
        <taxon>Stramenopiles</taxon>
        <taxon>Ochrophyta</taxon>
        <taxon>Bacillariophyta</taxon>
        <taxon>Bacillariophyceae</taxon>
        <taxon>Bacillariophycidae</taxon>
        <taxon>Bacillariales</taxon>
        <taxon>Bacillariaceae</taxon>
        <taxon>Fragilariopsis</taxon>
    </lineage>
</organism>
<dbReference type="EMBL" id="KV784380">
    <property type="protein sequence ID" value="OEU08431.1"/>
    <property type="molecule type" value="Genomic_DNA"/>
</dbReference>
<reference evidence="3 4" key="1">
    <citation type="submission" date="2016-09" db="EMBL/GenBank/DDBJ databases">
        <title>Extensive genetic diversity and differential bi-allelic expression allows diatom success in the polar Southern Ocean.</title>
        <authorList>
            <consortium name="DOE Joint Genome Institute"/>
            <person name="Mock T."/>
            <person name="Otillar R.P."/>
            <person name="Strauss J."/>
            <person name="Dupont C."/>
            <person name="Frickenhaus S."/>
            <person name="Maumus F."/>
            <person name="Mcmullan M."/>
            <person name="Sanges R."/>
            <person name="Schmutz J."/>
            <person name="Toseland A."/>
            <person name="Valas R."/>
            <person name="Veluchamy A."/>
            <person name="Ward B.J."/>
            <person name="Allen A."/>
            <person name="Barry K."/>
            <person name="Falciatore A."/>
            <person name="Ferrante M."/>
            <person name="Fortunato A.E."/>
            <person name="Gloeckner G."/>
            <person name="Gruber A."/>
            <person name="Hipkin R."/>
            <person name="Janech M."/>
            <person name="Kroth P."/>
            <person name="Leese F."/>
            <person name="Lindquist E."/>
            <person name="Lyon B.R."/>
            <person name="Martin J."/>
            <person name="Mayer C."/>
            <person name="Parker M."/>
            <person name="Quesneville H."/>
            <person name="Raymond J."/>
            <person name="Uhlig C."/>
            <person name="Valentin K.U."/>
            <person name="Worden A.Z."/>
            <person name="Armbrust E.V."/>
            <person name="Bowler C."/>
            <person name="Green B."/>
            <person name="Moulton V."/>
            <person name="Van Oosterhout C."/>
            <person name="Grigoriev I."/>
        </authorList>
    </citation>
    <scope>NUCLEOTIDE SEQUENCE [LARGE SCALE GENOMIC DNA]</scope>
    <source>
        <strain evidence="3 4">CCMP1102</strain>
    </source>
</reference>
<dbReference type="Gene3D" id="3.40.50.1820">
    <property type="entry name" value="alpha/beta hydrolase"/>
    <property type="match status" value="1"/>
</dbReference>
<evidence type="ECO:0000256" key="1">
    <source>
        <dbReference type="SAM" id="MobiDB-lite"/>
    </source>
</evidence>